<evidence type="ECO:0000313" key="1">
    <source>
        <dbReference type="EMBL" id="GIL38475.1"/>
    </source>
</evidence>
<keyword evidence="2" id="KW-1185">Reference proteome</keyword>
<evidence type="ECO:0008006" key="3">
    <source>
        <dbReference type="Google" id="ProtNLM"/>
    </source>
</evidence>
<dbReference type="AlphaFoldDB" id="A0A8S8XAY9"/>
<reference evidence="1" key="1">
    <citation type="submission" date="2021-02" db="EMBL/GenBank/DDBJ databases">
        <title>Genome sequence of Rhodospirillales sp. strain TMPK1 isolated from soil.</title>
        <authorList>
            <person name="Nakai R."/>
            <person name="Kusada H."/>
            <person name="Tamaki H."/>
        </authorList>
    </citation>
    <scope>NUCLEOTIDE SEQUENCE</scope>
    <source>
        <strain evidence="1">TMPK1</strain>
    </source>
</reference>
<name>A0A8S8XAY9_9PROT</name>
<sequence>MLGPILAVTLLTKSLGVVEHAYVDQLGYEVVERGEVGASLAKLWDAPKAAGRKTIVVAPKRSDQATARVLLRFIEAPDLPHATPHATTGWNVVELNVGKVDELAKRLEGSLFKRLAGPAPLPFNPAIRAMQLRDPDGALVYMTQVDDSPSTQHLPRTSEGVGSVFIMVMGVNDAADAVAFFHDTFDVELTKPFAFKSKLLSIPLGQPDDHEFNLSLARLPGKFTVEIDELGKAAGPRVRTAGDLPSGIVSVSFAVDALPTKKFDYVAPPAHPGGAPYHGARTVTVRAPGGAWFDLVETKKAVP</sequence>
<dbReference type="EMBL" id="BOPV01000001">
    <property type="protein sequence ID" value="GIL38475.1"/>
    <property type="molecule type" value="Genomic_DNA"/>
</dbReference>
<gene>
    <name evidence="1" type="ORF">TMPK1_07120</name>
</gene>
<comment type="caution">
    <text evidence="1">The sequence shown here is derived from an EMBL/GenBank/DDBJ whole genome shotgun (WGS) entry which is preliminary data.</text>
</comment>
<dbReference type="Gene3D" id="3.10.180.10">
    <property type="entry name" value="2,3-Dihydroxybiphenyl 1,2-Dioxygenase, domain 1"/>
    <property type="match status" value="1"/>
</dbReference>
<dbReference type="Proteomes" id="UP000681075">
    <property type="component" value="Unassembled WGS sequence"/>
</dbReference>
<dbReference type="InterPro" id="IPR029068">
    <property type="entry name" value="Glyas_Bleomycin-R_OHBP_Dase"/>
</dbReference>
<accession>A0A8S8XAY9</accession>
<organism evidence="1 2">
    <name type="scientific">Roseiterribacter gracilis</name>
    <dbReference type="NCBI Taxonomy" id="2812848"/>
    <lineage>
        <taxon>Bacteria</taxon>
        <taxon>Pseudomonadati</taxon>
        <taxon>Pseudomonadota</taxon>
        <taxon>Alphaproteobacteria</taxon>
        <taxon>Rhodospirillales</taxon>
        <taxon>Roseiterribacteraceae</taxon>
        <taxon>Roseiterribacter</taxon>
    </lineage>
</organism>
<protein>
    <recommendedName>
        <fullName evidence="3">VOC domain-containing protein</fullName>
    </recommendedName>
</protein>
<proteinExistence type="predicted"/>
<evidence type="ECO:0000313" key="2">
    <source>
        <dbReference type="Proteomes" id="UP000681075"/>
    </source>
</evidence>
<dbReference type="RefSeq" id="WP_420241504.1">
    <property type="nucleotide sequence ID" value="NZ_BOPV01000001.1"/>
</dbReference>
<dbReference type="SUPFAM" id="SSF54593">
    <property type="entry name" value="Glyoxalase/Bleomycin resistance protein/Dihydroxybiphenyl dioxygenase"/>
    <property type="match status" value="2"/>
</dbReference>